<name>A0A9X5BIM2_9FIRM</name>
<comment type="caution">
    <text evidence="2">The sequence shown here is derived from an EMBL/GenBank/DDBJ whole genome shotgun (WGS) entry which is preliminary data.</text>
</comment>
<dbReference type="Proteomes" id="UP001154420">
    <property type="component" value="Unassembled WGS sequence"/>
</dbReference>
<dbReference type="AlphaFoldDB" id="A0A9X5BIM2"/>
<evidence type="ECO:0000313" key="3">
    <source>
        <dbReference type="Proteomes" id="UP001154420"/>
    </source>
</evidence>
<dbReference type="InterPro" id="IPR049222">
    <property type="entry name" value="DUF6870"/>
</dbReference>
<evidence type="ECO:0000313" key="2">
    <source>
        <dbReference type="EMBL" id="NBJ93547.1"/>
    </source>
</evidence>
<accession>A0A9X5BIM2</accession>
<sequence length="85" mass="9966">MERVEIERMKNIDVRTVKVSDLVNIEEIDINTELPKEERLLEFIKKVKNPFCYICNGMIIKTSYSDTKETLENRLVQLCVAMEGN</sequence>
<evidence type="ECO:0000259" key="1">
    <source>
        <dbReference type="Pfam" id="PF21757"/>
    </source>
</evidence>
<dbReference type="OrthoDB" id="9813490at2"/>
<dbReference type="EMBL" id="QZDT01000021">
    <property type="protein sequence ID" value="NBJ93547.1"/>
    <property type="molecule type" value="Genomic_DNA"/>
</dbReference>
<dbReference type="Pfam" id="PF21757">
    <property type="entry name" value="DUF6870"/>
    <property type="match status" value="1"/>
</dbReference>
<reference evidence="2" key="1">
    <citation type="submission" date="2018-09" db="EMBL/GenBank/DDBJ databases">
        <title>Murine metabolic-syndrome-specific gut microbial biobank.</title>
        <authorList>
            <person name="Liu C."/>
        </authorList>
    </citation>
    <scope>NUCLEOTIDE SEQUENCE</scope>
    <source>
        <strain evidence="2">D42-62</strain>
    </source>
</reference>
<proteinExistence type="predicted"/>
<organism evidence="2 3">
    <name type="scientific">Parablautia muri</name>
    <dbReference type="NCBI Taxonomy" id="2320879"/>
    <lineage>
        <taxon>Bacteria</taxon>
        <taxon>Bacillati</taxon>
        <taxon>Bacillota</taxon>
        <taxon>Clostridia</taxon>
        <taxon>Lachnospirales</taxon>
        <taxon>Lachnospiraceae</taxon>
        <taxon>Parablautia</taxon>
    </lineage>
</organism>
<gene>
    <name evidence="2" type="ORF">D5281_13310</name>
</gene>
<keyword evidence="3" id="KW-1185">Reference proteome</keyword>
<protein>
    <recommendedName>
        <fullName evidence="1">DUF6870 domain-containing protein</fullName>
    </recommendedName>
</protein>
<feature type="domain" description="DUF6870" evidence="1">
    <location>
        <begin position="9"/>
        <end position="78"/>
    </location>
</feature>
<dbReference type="RefSeq" id="WP_160560622.1">
    <property type="nucleotide sequence ID" value="NZ_QZDT01000021.1"/>
</dbReference>